<evidence type="ECO:0000256" key="1">
    <source>
        <dbReference type="ARBA" id="ARBA00004651"/>
    </source>
</evidence>
<dbReference type="SUPFAM" id="SSF103481">
    <property type="entry name" value="Multidrug resistance efflux transporter EmrE"/>
    <property type="match status" value="1"/>
</dbReference>
<dbReference type="GO" id="GO:0015199">
    <property type="term" value="F:amino-acid betaine transmembrane transporter activity"/>
    <property type="evidence" value="ECO:0007669"/>
    <property type="project" value="TreeGrafter"/>
</dbReference>
<dbReference type="InterPro" id="IPR037185">
    <property type="entry name" value="EmrE-like"/>
</dbReference>
<keyword evidence="11" id="KW-1185">Reference proteome</keyword>
<dbReference type="AlphaFoldDB" id="A0A916TDU4"/>
<dbReference type="InterPro" id="IPR045324">
    <property type="entry name" value="Small_multidrug_res"/>
</dbReference>
<evidence type="ECO:0000313" key="11">
    <source>
        <dbReference type="Proteomes" id="UP000605148"/>
    </source>
</evidence>
<keyword evidence="3" id="KW-1003">Cell membrane</keyword>
<evidence type="ECO:0000256" key="5">
    <source>
        <dbReference type="ARBA" id="ARBA00022989"/>
    </source>
</evidence>
<evidence type="ECO:0000256" key="9">
    <source>
        <dbReference type="SAM" id="Phobius"/>
    </source>
</evidence>
<dbReference type="PANTHER" id="PTHR30561">
    <property type="entry name" value="SMR FAMILY PROTON-DEPENDENT DRUG EFFLUX TRANSPORTER SUGE"/>
    <property type="match status" value="1"/>
</dbReference>
<reference evidence="10" key="1">
    <citation type="journal article" date="2014" name="Int. J. Syst. Evol. Microbiol.">
        <title>Complete genome sequence of Corynebacterium casei LMG S-19264T (=DSM 44701T), isolated from a smear-ripened cheese.</title>
        <authorList>
            <consortium name="US DOE Joint Genome Institute (JGI-PGF)"/>
            <person name="Walter F."/>
            <person name="Albersmeier A."/>
            <person name="Kalinowski J."/>
            <person name="Ruckert C."/>
        </authorList>
    </citation>
    <scope>NUCLEOTIDE SEQUENCE</scope>
    <source>
        <strain evidence="10">CGMCC 1.12426</strain>
    </source>
</reference>
<sequence>MPAVTLSTYLFLFAAIVAEVIATTALAKTENFTKLTPSLITVAGYAFSFWCLSYPIRVLPAGVVYAIWSGTGIVLITAVAWIFFGQKLDLPAVFGLGLIIAGVVIVNVFSKAAGH</sequence>
<dbReference type="GO" id="GO:1990961">
    <property type="term" value="P:xenobiotic detoxification by transmembrane export across the plasma membrane"/>
    <property type="evidence" value="ECO:0007669"/>
    <property type="project" value="UniProtKB-ARBA"/>
</dbReference>
<comment type="subcellular location">
    <subcellularLocation>
        <location evidence="1 8">Cell membrane</location>
        <topology evidence="1 8">Multi-pass membrane protein</topology>
    </subcellularLocation>
</comment>
<dbReference type="InterPro" id="IPR000390">
    <property type="entry name" value="Small_drug/metabolite_transptr"/>
</dbReference>
<gene>
    <name evidence="10" type="ORF">GCM10011316_11450</name>
</gene>
<dbReference type="Pfam" id="PF00893">
    <property type="entry name" value="Multi_Drug_Res"/>
    <property type="match status" value="1"/>
</dbReference>
<evidence type="ECO:0000313" key="10">
    <source>
        <dbReference type="EMBL" id="GGB41210.1"/>
    </source>
</evidence>
<evidence type="ECO:0000256" key="8">
    <source>
        <dbReference type="RuleBase" id="RU003942"/>
    </source>
</evidence>
<dbReference type="EMBL" id="BMFA01000003">
    <property type="protein sequence ID" value="GGB41210.1"/>
    <property type="molecule type" value="Genomic_DNA"/>
</dbReference>
<name>A0A916TDU4_9HYPH</name>
<reference evidence="10" key="2">
    <citation type="submission" date="2020-09" db="EMBL/GenBank/DDBJ databases">
        <authorList>
            <person name="Sun Q."/>
            <person name="Zhou Y."/>
        </authorList>
    </citation>
    <scope>NUCLEOTIDE SEQUENCE</scope>
    <source>
        <strain evidence="10">CGMCC 1.12426</strain>
    </source>
</reference>
<evidence type="ECO:0000256" key="3">
    <source>
        <dbReference type="ARBA" id="ARBA00022475"/>
    </source>
</evidence>
<evidence type="ECO:0000256" key="2">
    <source>
        <dbReference type="ARBA" id="ARBA00022448"/>
    </source>
</evidence>
<dbReference type="GO" id="GO:0015297">
    <property type="term" value="F:antiporter activity"/>
    <property type="evidence" value="ECO:0007669"/>
    <property type="project" value="TreeGrafter"/>
</dbReference>
<evidence type="ECO:0000256" key="7">
    <source>
        <dbReference type="ARBA" id="ARBA00038032"/>
    </source>
</evidence>
<dbReference type="PANTHER" id="PTHR30561:SF1">
    <property type="entry name" value="MULTIDRUG TRANSPORTER EMRE"/>
    <property type="match status" value="1"/>
</dbReference>
<dbReference type="GO" id="GO:0005886">
    <property type="term" value="C:plasma membrane"/>
    <property type="evidence" value="ECO:0007669"/>
    <property type="project" value="UniProtKB-SubCell"/>
</dbReference>
<dbReference type="Gene3D" id="1.10.3730.20">
    <property type="match status" value="1"/>
</dbReference>
<dbReference type="GO" id="GO:0015220">
    <property type="term" value="F:choline transmembrane transporter activity"/>
    <property type="evidence" value="ECO:0007669"/>
    <property type="project" value="TreeGrafter"/>
</dbReference>
<dbReference type="Proteomes" id="UP000605148">
    <property type="component" value="Unassembled WGS sequence"/>
</dbReference>
<feature type="transmembrane region" description="Helical" evidence="9">
    <location>
        <begin position="37"/>
        <end position="56"/>
    </location>
</feature>
<feature type="transmembrane region" description="Helical" evidence="9">
    <location>
        <begin position="63"/>
        <end position="84"/>
    </location>
</feature>
<keyword evidence="6 9" id="KW-0472">Membrane</keyword>
<proteinExistence type="inferred from homology"/>
<dbReference type="FunFam" id="1.10.3730.20:FF:000001">
    <property type="entry name" value="Quaternary ammonium compound resistance transporter SugE"/>
    <property type="match status" value="1"/>
</dbReference>
<comment type="similarity">
    <text evidence="7 8">Belongs to the drug/metabolite transporter (DMT) superfamily. Small multidrug resistance (SMR) (TC 2.A.7.1) family.</text>
</comment>
<comment type="caution">
    <text evidence="10">The sequence shown here is derived from an EMBL/GenBank/DDBJ whole genome shotgun (WGS) entry which is preliminary data.</text>
</comment>
<organism evidence="10 11">
    <name type="scientific">Roseibium aquae</name>
    <dbReference type="NCBI Taxonomy" id="1323746"/>
    <lineage>
        <taxon>Bacteria</taxon>
        <taxon>Pseudomonadati</taxon>
        <taxon>Pseudomonadota</taxon>
        <taxon>Alphaproteobacteria</taxon>
        <taxon>Hyphomicrobiales</taxon>
        <taxon>Stappiaceae</taxon>
        <taxon>Roseibium</taxon>
    </lineage>
</organism>
<dbReference type="RefSeq" id="WP_280176934.1">
    <property type="nucleotide sequence ID" value="NZ_BMFA01000003.1"/>
</dbReference>
<keyword evidence="5 9" id="KW-1133">Transmembrane helix</keyword>
<keyword evidence="4 8" id="KW-0812">Transmembrane</keyword>
<keyword evidence="2" id="KW-0813">Transport</keyword>
<feature type="transmembrane region" description="Helical" evidence="9">
    <location>
        <begin position="90"/>
        <end position="109"/>
    </location>
</feature>
<protein>
    <submittedName>
        <fullName evidence="10">Multidrug transporter</fullName>
    </submittedName>
</protein>
<evidence type="ECO:0000256" key="4">
    <source>
        <dbReference type="ARBA" id="ARBA00022692"/>
    </source>
</evidence>
<dbReference type="GO" id="GO:0031460">
    <property type="term" value="P:glycine betaine transport"/>
    <property type="evidence" value="ECO:0007669"/>
    <property type="project" value="TreeGrafter"/>
</dbReference>
<accession>A0A916TDU4</accession>
<evidence type="ECO:0000256" key="6">
    <source>
        <dbReference type="ARBA" id="ARBA00023136"/>
    </source>
</evidence>